<keyword evidence="5" id="KW-0698">rRNA processing</keyword>
<feature type="compositionally biased region" description="Low complexity" evidence="11">
    <location>
        <begin position="154"/>
        <end position="168"/>
    </location>
</feature>
<dbReference type="GO" id="GO:0005634">
    <property type="term" value="C:nucleus"/>
    <property type="evidence" value="ECO:0007669"/>
    <property type="project" value="UniProtKB-SubCell"/>
</dbReference>
<dbReference type="GO" id="GO:0043489">
    <property type="term" value="P:RNA stabilization"/>
    <property type="evidence" value="ECO:0007669"/>
    <property type="project" value="UniProtKB-ARBA"/>
</dbReference>
<reference evidence="12" key="4">
    <citation type="submission" date="2025-09" db="UniProtKB">
        <authorList>
            <consortium name="Ensembl"/>
        </authorList>
    </citation>
    <scope>IDENTIFICATION</scope>
</reference>
<dbReference type="PANTHER" id="PTHR31633">
    <property type="entry name" value="H/ACA RIBONUCLEOPROTEIN COMPLEX NON-CORE SUBUNIT NAF1"/>
    <property type="match status" value="1"/>
</dbReference>
<reference evidence="13" key="1">
    <citation type="journal article" date="2014" name="PLoS ONE">
        <title>The genome and linkage map of the northern pike (Esox lucius): conserved synteny revealed between the salmonid sister group and the Neoteleostei.</title>
        <authorList>
            <person name="Rondeau E.B."/>
            <person name="Minkley D.R."/>
            <person name="Leong J.S."/>
            <person name="Messmer A.M."/>
            <person name="Jantzen J.R."/>
            <person name="von Schalburg K.R."/>
            <person name="Lemon C."/>
            <person name="Bird N.H."/>
            <person name="Koop B.F."/>
        </authorList>
    </citation>
    <scope>NUCLEOTIDE SEQUENCE</scope>
</reference>
<dbReference type="Gene3D" id="2.40.10.230">
    <property type="entry name" value="Probable tRNA pseudouridine synthase domain"/>
    <property type="match status" value="1"/>
</dbReference>
<dbReference type="AlphaFoldDB" id="A0A6Q2YPN5"/>
<dbReference type="InParanoid" id="A0A6Q2YPN5"/>
<sequence length="478" mass="53141">METQLKEAPVVPEVVPEVAPVVPEVAPVVLEVAPVVPEVAPEEAPVVPEVVPEEAPVVPEETFVFPTALQDSTETHADRVRSLNGTSPELWEDANSTEAESQEPASGTQDRRLQGQLPERAEDMEVIENVTPLDPPEVLLPLRDRVSVGHQSDESSSSSDSDSSSSSCVTLAAVLGDVDDDDDEEEGFRREKKPIPIKTVDEILPEELPEVEELLVVLPEEAELLPMGTVTSIIEQLVVVQSLKDTPPLKDDSVIFNSERLAVGKVFEVFGPVSSPFYVLRFNSDRDIINKGVKLRDCLFYAPSLTDYTLYILTEQLRMLKGSDASWKNDQEPPPEALDFSDDEAEQMMKRKKKGNIQKRERERGQRTEQPDGVSVTRSQMSQRPLHKSRPPHRDNWGPPPRYEGASFYPPPQHSHPQSHYSYPPPYQPQSFPLYPPPPPHLSFPWPPPHSQPYHSLPFSHLPPPPPSSPTTLGSVAL</sequence>
<name>A0A6Q2YPN5_ESOLU</name>
<dbReference type="InterPro" id="IPR040309">
    <property type="entry name" value="Naf1"/>
</dbReference>
<feature type="region of interest" description="Disordered" evidence="11">
    <location>
        <begin position="147"/>
        <end position="168"/>
    </location>
</feature>
<feature type="region of interest" description="Disordered" evidence="11">
    <location>
        <begin position="325"/>
        <end position="478"/>
    </location>
</feature>
<keyword evidence="4" id="KW-0690">Ribosome biogenesis</keyword>
<dbReference type="GO" id="GO:0006364">
    <property type="term" value="P:rRNA processing"/>
    <property type="evidence" value="ECO:0007669"/>
    <property type="project" value="UniProtKB-KW"/>
</dbReference>
<dbReference type="GO" id="GO:0001522">
    <property type="term" value="P:pseudouridine synthesis"/>
    <property type="evidence" value="ECO:0007669"/>
    <property type="project" value="InterPro"/>
</dbReference>
<reference evidence="12" key="2">
    <citation type="submission" date="2020-02" db="EMBL/GenBank/DDBJ databases">
        <title>Esox lucius (northern pike) genome, fEsoLuc1, primary haplotype.</title>
        <authorList>
            <person name="Myers G."/>
            <person name="Karagic N."/>
            <person name="Meyer A."/>
            <person name="Pippel M."/>
            <person name="Reichard M."/>
            <person name="Winkler S."/>
            <person name="Tracey A."/>
            <person name="Sims Y."/>
            <person name="Howe K."/>
            <person name="Rhie A."/>
            <person name="Formenti G."/>
            <person name="Durbin R."/>
            <person name="Fedrigo O."/>
            <person name="Jarvis E.D."/>
        </authorList>
    </citation>
    <scope>NUCLEOTIDE SEQUENCE [LARGE SCALE GENOMIC DNA]</scope>
</reference>
<accession>A0A6Q2YPN5</accession>
<dbReference type="GO" id="GO:0003723">
    <property type="term" value="F:RNA binding"/>
    <property type="evidence" value="ECO:0007669"/>
    <property type="project" value="UniProtKB-KW"/>
</dbReference>
<evidence type="ECO:0000256" key="3">
    <source>
        <dbReference type="ARBA" id="ARBA00021438"/>
    </source>
</evidence>
<evidence type="ECO:0000256" key="9">
    <source>
        <dbReference type="ARBA" id="ARBA00057529"/>
    </source>
</evidence>
<dbReference type="PANTHER" id="PTHR31633:SF1">
    <property type="entry name" value="H_ACA RIBONUCLEOPROTEIN COMPLEX NON-CORE SUBUNIT NAF1"/>
    <property type="match status" value="1"/>
</dbReference>
<comment type="similarity">
    <text evidence="2">Belongs to the NAF1 family.</text>
</comment>
<protein>
    <recommendedName>
        <fullName evidence="3">H/ACA ribonucleoprotein complex non-core subunit NAF1</fullName>
    </recommendedName>
</protein>
<evidence type="ECO:0000256" key="6">
    <source>
        <dbReference type="ARBA" id="ARBA00022553"/>
    </source>
</evidence>
<comment type="subunit">
    <text evidence="10">During assembly of the complex, component of the small nucleolar ribonucleoprotein particles containing H/ACA-type snoRNAs (H/ACA snoRNPs) which contains NOLA2/NHP2, NOLA3/NOP10, NAF1 and DKC1/NOLA4. Interacts directly with DKC1/NOLA4.</text>
</comment>
<feature type="compositionally biased region" description="Polar residues" evidence="11">
    <location>
        <begin position="94"/>
        <end position="108"/>
    </location>
</feature>
<evidence type="ECO:0000313" key="12">
    <source>
        <dbReference type="Ensembl" id="ENSELUP00000067402.2"/>
    </source>
</evidence>
<evidence type="ECO:0000256" key="2">
    <source>
        <dbReference type="ARBA" id="ARBA00009801"/>
    </source>
</evidence>
<gene>
    <name evidence="12" type="primary">NAF1</name>
</gene>
<keyword evidence="6" id="KW-0597">Phosphoprotein</keyword>
<evidence type="ECO:0000256" key="4">
    <source>
        <dbReference type="ARBA" id="ARBA00022517"/>
    </source>
</evidence>
<evidence type="ECO:0000313" key="13">
    <source>
        <dbReference type="Proteomes" id="UP000265140"/>
    </source>
</evidence>
<evidence type="ECO:0000256" key="1">
    <source>
        <dbReference type="ARBA" id="ARBA00004123"/>
    </source>
</evidence>
<dbReference type="Ensembl" id="ENSELUT00000060838.2">
    <property type="protein sequence ID" value="ENSELUP00000067402.2"/>
    <property type="gene ID" value="ENSELUG00000026428.2"/>
</dbReference>
<feature type="compositionally biased region" description="Basic and acidic residues" evidence="11">
    <location>
        <begin position="358"/>
        <end position="370"/>
    </location>
</feature>
<dbReference type="OMA" id="CERNMEG"/>
<evidence type="ECO:0000256" key="11">
    <source>
        <dbReference type="SAM" id="MobiDB-lite"/>
    </source>
</evidence>
<dbReference type="Pfam" id="PF04410">
    <property type="entry name" value="Gar1"/>
    <property type="match status" value="1"/>
</dbReference>
<dbReference type="GeneTree" id="ENSGT00390000004697"/>
<comment type="subcellular location">
    <subcellularLocation>
        <location evidence="1">Nucleus</location>
    </subcellularLocation>
</comment>
<dbReference type="InterPro" id="IPR038664">
    <property type="entry name" value="Gar1/Naf1_Cbf5-bd_sf"/>
</dbReference>
<dbReference type="InterPro" id="IPR009000">
    <property type="entry name" value="Transl_B-barrel_sf"/>
</dbReference>
<evidence type="ECO:0000256" key="5">
    <source>
        <dbReference type="ARBA" id="ARBA00022552"/>
    </source>
</evidence>
<reference evidence="12" key="3">
    <citation type="submission" date="2025-08" db="UniProtKB">
        <authorList>
            <consortium name="Ensembl"/>
        </authorList>
    </citation>
    <scope>IDENTIFICATION</scope>
</reference>
<evidence type="ECO:0000256" key="7">
    <source>
        <dbReference type="ARBA" id="ARBA00022884"/>
    </source>
</evidence>
<evidence type="ECO:0000256" key="10">
    <source>
        <dbReference type="ARBA" id="ARBA00063185"/>
    </source>
</evidence>
<dbReference type="GO" id="GO:0005732">
    <property type="term" value="C:sno(s)RNA-containing ribonucleoprotein complex"/>
    <property type="evidence" value="ECO:0007669"/>
    <property type="project" value="InterPro"/>
</dbReference>
<comment type="function">
    <text evidence="9">RNA-binding protein required for the maturation of box H/ACA snoRNPs complex and ribosome biogenesis. During assembly of the H/ACA snoRNPs complex, it associates with the complex and disappears during maturation of the complex and is replaced by NOLA1/GAR1 to yield mature H/ACA snoRNPs complex. Probably competes with NOLA1/GAR1 for binding with DKC1/NOLA4.</text>
</comment>
<feature type="compositionally biased region" description="Pro residues" evidence="11">
    <location>
        <begin position="423"/>
        <end position="451"/>
    </location>
</feature>
<dbReference type="FunFam" id="2.40.10.230:FF:000002">
    <property type="entry name" value="H/ACA ribonucleoprotein complex non-core subunit NAF1"/>
    <property type="match status" value="1"/>
</dbReference>
<keyword evidence="8" id="KW-0539">Nucleus</keyword>
<organism evidence="12 13">
    <name type="scientific">Esox lucius</name>
    <name type="common">Northern pike</name>
    <dbReference type="NCBI Taxonomy" id="8010"/>
    <lineage>
        <taxon>Eukaryota</taxon>
        <taxon>Metazoa</taxon>
        <taxon>Chordata</taxon>
        <taxon>Craniata</taxon>
        <taxon>Vertebrata</taxon>
        <taxon>Euteleostomi</taxon>
        <taxon>Actinopterygii</taxon>
        <taxon>Neopterygii</taxon>
        <taxon>Teleostei</taxon>
        <taxon>Protacanthopterygii</taxon>
        <taxon>Esociformes</taxon>
        <taxon>Esocidae</taxon>
        <taxon>Esox</taxon>
    </lineage>
</organism>
<dbReference type="Proteomes" id="UP000265140">
    <property type="component" value="Chromosome 25"/>
</dbReference>
<keyword evidence="13" id="KW-1185">Reference proteome</keyword>
<evidence type="ECO:0000256" key="8">
    <source>
        <dbReference type="ARBA" id="ARBA00023242"/>
    </source>
</evidence>
<dbReference type="InterPro" id="IPR007504">
    <property type="entry name" value="H/ACA_rnp_Gar1/Naf1"/>
</dbReference>
<dbReference type="SUPFAM" id="SSF50447">
    <property type="entry name" value="Translation proteins"/>
    <property type="match status" value="1"/>
</dbReference>
<proteinExistence type="inferred from homology"/>
<feature type="region of interest" description="Disordered" evidence="11">
    <location>
        <begin position="65"/>
        <end position="113"/>
    </location>
</feature>
<dbReference type="Bgee" id="ENSELUG00000026428">
    <property type="expression patterns" value="Expressed in liver and 15 other cell types or tissues"/>
</dbReference>
<dbReference type="GO" id="GO:0000493">
    <property type="term" value="P:box H/ACA snoRNP assembly"/>
    <property type="evidence" value="ECO:0007669"/>
    <property type="project" value="InterPro"/>
</dbReference>
<keyword evidence="7" id="KW-0694">RNA-binding</keyword>